<protein>
    <submittedName>
        <fullName evidence="1">Uncharacterized protein</fullName>
    </submittedName>
</protein>
<dbReference type="AlphaFoldDB" id="A0A0E9WBA4"/>
<proteinExistence type="predicted"/>
<accession>A0A0E9WBA4</accession>
<name>A0A0E9WBA4_ANGAN</name>
<sequence>MHRFDSPCQLLIRIFFPIVSVNDRWMRSINCLIAEAAISR</sequence>
<reference evidence="1" key="1">
    <citation type="submission" date="2014-11" db="EMBL/GenBank/DDBJ databases">
        <authorList>
            <person name="Amaro Gonzalez C."/>
        </authorList>
    </citation>
    <scope>NUCLEOTIDE SEQUENCE</scope>
</reference>
<dbReference type="EMBL" id="GBXM01020893">
    <property type="protein sequence ID" value="JAH87684.1"/>
    <property type="molecule type" value="Transcribed_RNA"/>
</dbReference>
<reference evidence="1" key="2">
    <citation type="journal article" date="2015" name="Fish Shellfish Immunol.">
        <title>Early steps in the European eel (Anguilla anguilla)-Vibrio vulnificus interaction in the gills: Role of the RtxA13 toxin.</title>
        <authorList>
            <person name="Callol A."/>
            <person name="Pajuelo D."/>
            <person name="Ebbesson L."/>
            <person name="Teles M."/>
            <person name="MacKenzie S."/>
            <person name="Amaro C."/>
        </authorList>
    </citation>
    <scope>NUCLEOTIDE SEQUENCE</scope>
</reference>
<organism evidence="1">
    <name type="scientific">Anguilla anguilla</name>
    <name type="common">European freshwater eel</name>
    <name type="synonym">Muraena anguilla</name>
    <dbReference type="NCBI Taxonomy" id="7936"/>
    <lineage>
        <taxon>Eukaryota</taxon>
        <taxon>Metazoa</taxon>
        <taxon>Chordata</taxon>
        <taxon>Craniata</taxon>
        <taxon>Vertebrata</taxon>
        <taxon>Euteleostomi</taxon>
        <taxon>Actinopterygii</taxon>
        <taxon>Neopterygii</taxon>
        <taxon>Teleostei</taxon>
        <taxon>Anguilliformes</taxon>
        <taxon>Anguillidae</taxon>
        <taxon>Anguilla</taxon>
    </lineage>
</organism>
<evidence type="ECO:0000313" key="1">
    <source>
        <dbReference type="EMBL" id="JAH87684.1"/>
    </source>
</evidence>